<keyword evidence="3" id="KW-1185">Reference proteome</keyword>
<organism evidence="2 3">
    <name type="scientific">Octopus vulgaris</name>
    <name type="common">Common octopus</name>
    <dbReference type="NCBI Taxonomy" id="6645"/>
    <lineage>
        <taxon>Eukaryota</taxon>
        <taxon>Metazoa</taxon>
        <taxon>Spiralia</taxon>
        <taxon>Lophotrochozoa</taxon>
        <taxon>Mollusca</taxon>
        <taxon>Cephalopoda</taxon>
        <taxon>Coleoidea</taxon>
        <taxon>Octopodiformes</taxon>
        <taxon>Octopoda</taxon>
        <taxon>Incirrata</taxon>
        <taxon>Octopodidae</taxon>
        <taxon>Octopus</taxon>
    </lineage>
</organism>
<dbReference type="AlphaFoldDB" id="A0AA36AY88"/>
<accession>A0AA36AY88</accession>
<reference evidence="2" key="1">
    <citation type="submission" date="2023-08" db="EMBL/GenBank/DDBJ databases">
        <authorList>
            <person name="Alioto T."/>
            <person name="Alioto T."/>
            <person name="Gomez Garrido J."/>
        </authorList>
    </citation>
    <scope>NUCLEOTIDE SEQUENCE</scope>
</reference>
<sequence>MTAAAEETIGFARKKDQDWFDENDETISRLIEGKLRTRLVLENHAAAENKRKPQQASAESQRGIREAQNIG</sequence>
<proteinExistence type="predicted"/>
<gene>
    <name evidence="2" type="ORF">OCTVUL_1B030166</name>
</gene>
<name>A0AA36AY88_OCTVU</name>
<feature type="region of interest" description="Disordered" evidence="1">
    <location>
        <begin position="45"/>
        <end position="71"/>
    </location>
</feature>
<evidence type="ECO:0000256" key="1">
    <source>
        <dbReference type="SAM" id="MobiDB-lite"/>
    </source>
</evidence>
<evidence type="ECO:0000313" key="3">
    <source>
        <dbReference type="Proteomes" id="UP001162480"/>
    </source>
</evidence>
<evidence type="ECO:0000313" key="2">
    <source>
        <dbReference type="EMBL" id="CAI9723477.1"/>
    </source>
</evidence>
<dbReference type="EMBL" id="OX597818">
    <property type="protein sequence ID" value="CAI9723477.1"/>
    <property type="molecule type" value="Genomic_DNA"/>
</dbReference>
<dbReference type="Proteomes" id="UP001162480">
    <property type="component" value="Chromosome 5"/>
</dbReference>
<protein>
    <submittedName>
        <fullName evidence="2">Uncharacterized protein</fullName>
    </submittedName>
</protein>